<name>A0A0G0T1H9_9BACT</name>
<evidence type="ECO:0008006" key="3">
    <source>
        <dbReference type="Google" id="ProtNLM"/>
    </source>
</evidence>
<comment type="caution">
    <text evidence="1">The sequence shown here is derived from an EMBL/GenBank/DDBJ whole genome shotgun (WGS) entry which is preliminary data.</text>
</comment>
<organism evidence="1 2">
    <name type="scientific">Candidatus Woesebacteria bacterium GW2011_GWA2_40_7b</name>
    <dbReference type="NCBI Taxonomy" id="1618563"/>
    <lineage>
        <taxon>Bacteria</taxon>
        <taxon>Candidatus Woeseibacteriota</taxon>
    </lineage>
</organism>
<dbReference type="EMBL" id="LBZK01000014">
    <property type="protein sequence ID" value="KKR70899.1"/>
    <property type="molecule type" value="Genomic_DNA"/>
</dbReference>
<dbReference type="Proteomes" id="UP000034562">
    <property type="component" value="Unassembled WGS sequence"/>
</dbReference>
<proteinExistence type="predicted"/>
<dbReference type="AlphaFoldDB" id="A0A0G0T1H9"/>
<evidence type="ECO:0000313" key="1">
    <source>
        <dbReference type="EMBL" id="KKR70899.1"/>
    </source>
</evidence>
<dbReference type="STRING" id="1618563.UU12_C0014G0009"/>
<evidence type="ECO:0000313" key="2">
    <source>
        <dbReference type="Proteomes" id="UP000034562"/>
    </source>
</evidence>
<protein>
    <recommendedName>
        <fullName evidence="3">LytR/CpsA/Psr regulator C-terminal domain-containing protein</fullName>
    </recommendedName>
</protein>
<sequence length="311" mass="34433">MRKNNTMKSTRRKNLMRKKNKGMGKSFKFLVLLFLVLGIFLFVYLRTVYWNGRDKLAFAFRMNSGDVGVTVADPKLIEITTLVIPGDTQVDVAENYGTFRIKNVWQLSQNEKLKGRLLPETVTQNFLFPTFLWADISGINIGNSSLSGIVKFIFASNATNIPFGDRLNLALFALKVKGPGRTEINLGQSQFLRKLKLNDGQTGYVLNGQPSSRLTVYFTDNTPSVSGTKVNIVDATGTSDVANKVGQIIEVMGAKVVSVEKKEPVGFGCEIAGADSEIVKKVLTLFSCTDGSRTSDFDLEIRLGQDFAKRF</sequence>
<reference evidence="1 2" key="1">
    <citation type="journal article" date="2015" name="Nature">
        <title>rRNA introns, odd ribosomes, and small enigmatic genomes across a large radiation of phyla.</title>
        <authorList>
            <person name="Brown C.T."/>
            <person name="Hug L.A."/>
            <person name="Thomas B.C."/>
            <person name="Sharon I."/>
            <person name="Castelle C.J."/>
            <person name="Singh A."/>
            <person name="Wilkins M.J."/>
            <person name="Williams K.H."/>
            <person name="Banfield J.F."/>
        </authorList>
    </citation>
    <scope>NUCLEOTIDE SEQUENCE [LARGE SCALE GENOMIC DNA]</scope>
</reference>
<gene>
    <name evidence="1" type="ORF">UU12_C0014G0009</name>
</gene>
<accession>A0A0G0T1H9</accession>